<feature type="signal peptide" evidence="2">
    <location>
        <begin position="1"/>
        <end position="29"/>
    </location>
</feature>
<sequence>MARTPAPSLARHLLPATAVLVLCVGIAHAADVPPDILELRTRCVAGTAGIDLVFELRNRSERTVWVSADTAPWTPSSRSLRITAERQGANAQRLQGPVVATAPTPSGSARVPPSGHADGMVPLSRLFPELAQAAQQAPVRIHWTWQGLVSDSGTAGAWGVTGRFEGEATVQGGGCSMVNARRV</sequence>
<evidence type="ECO:0000256" key="2">
    <source>
        <dbReference type="SAM" id="SignalP"/>
    </source>
</evidence>
<accession>A0A7X0UBK1</accession>
<feature type="region of interest" description="Disordered" evidence="1">
    <location>
        <begin position="86"/>
        <end position="114"/>
    </location>
</feature>
<dbReference type="EMBL" id="JACHLK010000011">
    <property type="protein sequence ID" value="MBB6562049.1"/>
    <property type="molecule type" value="Genomic_DNA"/>
</dbReference>
<keyword evidence="2" id="KW-0732">Signal</keyword>
<proteinExistence type="predicted"/>
<protein>
    <submittedName>
        <fullName evidence="3">Uncharacterized protein</fullName>
    </submittedName>
</protein>
<feature type="chain" id="PRO_5031098747" evidence="2">
    <location>
        <begin position="30"/>
        <end position="183"/>
    </location>
</feature>
<dbReference type="AlphaFoldDB" id="A0A7X0UBK1"/>
<comment type="caution">
    <text evidence="3">The sequence shown here is derived from an EMBL/GenBank/DDBJ whole genome shotgun (WGS) entry which is preliminary data.</text>
</comment>
<organism evidence="3 4">
    <name type="scientific">Acidovorax soli</name>
    <dbReference type="NCBI Taxonomy" id="592050"/>
    <lineage>
        <taxon>Bacteria</taxon>
        <taxon>Pseudomonadati</taxon>
        <taxon>Pseudomonadota</taxon>
        <taxon>Betaproteobacteria</taxon>
        <taxon>Burkholderiales</taxon>
        <taxon>Comamonadaceae</taxon>
        <taxon>Acidovorax</taxon>
    </lineage>
</organism>
<keyword evidence="4" id="KW-1185">Reference proteome</keyword>
<evidence type="ECO:0000313" key="3">
    <source>
        <dbReference type="EMBL" id="MBB6562049.1"/>
    </source>
</evidence>
<name>A0A7X0UBK1_9BURK</name>
<gene>
    <name evidence="3" type="ORF">HNP48_004758</name>
</gene>
<evidence type="ECO:0000313" key="4">
    <source>
        <dbReference type="Proteomes" id="UP000575083"/>
    </source>
</evidence>
<evidence type="ECO:0000256" key="1">
    <source>
        <dbReference type="SAM" id="MobiDB-lite"/>
    </source>
</evidence>
<dbReference type="Proteomes" id="UP000575083">
    <property type="component" value="Unassembled WGS sequence"/>
</dbReference>
<dbReference type="RefSeq" id="WP_184861698.1">
    <property type="nucleotide sequence ID" value="NZ_JACHLK010000011.1"/>
</dbReference>
<reference evidence="3 4" key="1">
    <citation type="submission" date="2020-08" db="EMBL/GenBank/DDBJ databases">
        <title>Functional genomics of gut bacteria from endangered species of beetles.</title>
        <authorList>
            <person name="Carlos-Shanley C."/>
        </authorList>
    </citation>
    <scope>NUCLEOTIDE SEQUENCE [LARGE SCALE GENOMIC DNA]</scope>
    <source>
        <strain evidence="3 4">S00198</strain>
    </source>
</reference>